<evidence type="ECO:0008006" key="3">
    <source>
        <dbReference type="Google" id="ProtNLM"/>
    </source>
</evidence>
<dbReference type="OrthoDB" id="9828964at2"/>
<keyword evidence="2" id="KW-1185">Reference proteome</keyword>
<dbReference type="STRING" id="796620.VIBC2010_19560"/>
<proteinExistence type="predicted"/>
<dbReference type="AlphaFoldDB" id="E3BP75"/>
<sequence length="297" mass="34103">MRKQLLFIKKVFLITSAIFFINSIAFARENDMGKLLLSGGHNQLFEFSFDREEVVELAKIPDHGGYRANYKNLQKVNDNEFLFETPSNEAGIYNMKTLQEKILFHNSSCPTYFESSGEMLFLKVEKTASGFEEYLYLSSLDGDKPLVLRKLARGSVSKCPIRLNRDEALIFLSYGENKEISLFNVQNRTFSDSSRLCEPIFGLDDGKLLCLSNETYFISDHEGNKLKGINKSLLNKNNMFPMASFNEVNSLLVQEYRERLFRSTIVNLWILDLNTLEKRLIIEGFGIGKKGAIYLEQ</sequence>
<accession>E3BP75</accession>
<comment type="caution">
    <text evidence="1">The sequence shown here is derived from an EMBL/GenBank/DDBJ whole genome shotgun (WGS) entry which is preliminary data.</text>
</comment>
<name>E3BP75_9VIBR</name>
<organism evidence="1 2">
    <name type="scientific">Vibrio caribbeanicus ATCC BAA-2122</name>
    <dbReference type="NCBI Taxonomy" id="796620"/>
    <lineage>
        <taxon>Bacteria</taxon>
        <taxon>Pseudomonadati</taxon>
        <taxon>Pseudomonadota</taxon>
        <taxon>Gammaproteobacteria</taxon>
        <taxon>Vibrionales</taxon>
        <taxon>Vibrionaceae</taxon>
        <taxon>Vibrio</taxon>
    </lineage>
</organism>
<evidence type="ECO:0000313" key="1">
    <source>
        <dbReference type="EMBL" id="EFP95207.1"/>
    </source>
</evidence>
<dbReference type="RefSeq" id="WP_009602973.1">
    <property type="nucleotide sequence ID" value="NZ_AEIU01000099.1"/>
</dbReference>
<gene>
    <name evidence="1" type="ORF">VIBC2010_19560</name>
</gene>
<dbReference type="EMBL" id="AEIU01000099">
    <property type="protein sequence ID" value="EFP95207.1"/>
    <property type="molecule type" value="Genomic_DNA"/>
</dbReference>
<dbReference type="Proteomes" id="UP000002943">
    <property type="component" value="Unassembled WGS sequence"/>
</dbReference>
<reference evidence="1 2" key="1">
    <citation type="journal article" date="2012" name="Int. J. Syst. Evol. Microbiol.">
        <title>Vibrio caribbeanicus sp. nov., isolated from the marine sponge Scleritoderma cyanea.</title>
        <authorList>
            <person name="Hoffmann M."/>
            <person name="Monday S.R."/>
            <person name="Allard M.W."/>
            <person name="Strain E.A."/>
            <person name="Whittaker P."/>
            <person name="Naum M."/>
            <person name="McCarthy P.J."/>
            <person name="Lopez J.V."/>
            <person name="Fischer M."/>
            <person name="Brown E.W."/>
        </authorList>
    </citation>
    <scope>NUCLEOTIDE SEQUENCE [LARGE SCALE GENOMIC DNA]</scope>
    <source>
        <strain evidence="1 2">ATCC BAA-2122</strain>
    </source>
</reference>
<evidence type="ECO:0000313" key="2">
    <source>
        <dbReference type="Proteomes" id="UP000002943"/>
    </source>
</evidence>
<protein>
    <recommendedName>
        <fullName evidence="3">WD40 repeat domain-containing protein</fullName>
    </recommendedName>
</protein>